<feature type="non-terminal residue" evidence="1">
    <location>
        <position position="49"/>
    </location>
</feature>
<proteinExistence type="predicted"/>
<protein>
    <submittedName>
        <fullName evidence="1">Uncharacterized protein</fullName>
    </submittedName>
</protein>
<reference evidence="1" key="1">
    <citation type="submission" date="2018-05" db="EMBL/GenBank/DDBJ databases">
        <authorList>
            <person name="Lanie J.A."/>
            <person name="Ng W.-L."/>
            <person name="Kazmierczak K.M."/>
            <person name="Andrzejewski T.M."/>
            <person name="Davidsen T.M."/>
            <person name="Wayne K.J."/>
            <person name="Tettelin H."/>
            <person name="Glass J.I."/>
            <person name="Rusch D."/>
            <person name="Podicherti R."/>
            <person name="Tsui H.-C.T."/>
            <person name="Winkler M.E."/>
        </authorList>
    </citation>
    <scope>NUCLEOTIDE SEQUENCE</scope>
</reference>
<organism evidence="1">
    <name type="scientific">marine metagenome</name>
    <dbReference type="NCBI Taxonomy" id="408172"/>
    <lineage>
        <taxon>unclassified sequences</taxon>
        <taxon>metagenomes</taxon>
        <taxon>ecological metagenomes</taxon>
    </lineage>
</organism>
<dbReference type="AlphaFoldDB" id="A0A382A6V7"/>
<dbReference type="EMBL" id="UINC01024162">
    <property type="protein sequence ID" value="SVA97266.1"/>
    <property type="molecule type" value="Genomic_DNA"/>
</dbReference>
<sequence>MPGTARIEVNDKSIELPLVVGSEGETGIDIGKLRAETKSITLDPGFVNT</sequence>
<gene>
    <name evidence="1" type="ORF">METZ01_LOCUS150120</name>
</gene>
<evidence type="ECO:0000313" key="1">
    <source>
        <dbReference type="EMBL" id="SVA97266.1"/>
    </source>
</evidence>
<accession>A0A382A6V7</accession>
<dbReference type="Gene3D" id="2.20.28.60">
    <property type="match status" value="1"/>
</dbReference>
<name>A0A382A6V7_9ZZZZ</name>